<protein>
    <submittedName>
        <fullName evidence="2">Uncharacterized protein</fullName>
    </submittedName>
</protein>
<evidence type="ECO:0000313" key="2">
    <source>
        <dbReference type="EMBL" id="GBM34942.1"/>
    </source>
</evidence>
<feature type="region of interest" description="Disordered" evidence="1">
    <location>
        <begin position="39"/>
        <end position="63"/>
    </location>
</feature>
<evidence type="ECO:0000256" key="1">
    <source>
        <dbReference type="SAM" id="MobiDB-lite"/>
    </source>
</evidence>
<accession>A0A4Y2F076</accession>
<dbReference type="EMBL" id="BGPR01000772">
    <property type="protein sequence ID" value="GBM34942.1"/>
    <property type="molecule type" value="Genomic_DNA"/>
</dbReference>
<feature type="compositionally biased region" description="Basic and acidic residues" evidence="1">
    <location>
        <begin position="54"/>
        <end position="63"/>
    </location>
</feature>
<sequence>MAMTTPELTLSLQISPPYQREDVWTPMYDLTCNRPHTRRISSGIGFRTSNENLPLDHRSSHLV</sequence>
<feature type="non-terminal residue" evidence="2">
    <location>
        <position position="63"/>
    </location>
</feature>
<evidence type="ECO:0000313" key="3">
    <source>
        <dbReference type="Proteomes" id="UP000499080"/>
    </source>
</evidence>
<keyword evidence="3" id="KW-1185">Reference proteome</keyword>
<reference evidence="2 3" key="1">
    <citation type="journal article" date="2019" name="Sci. Rep.">
        <title>Orb-weaving spider Araneus ventricosus genome elucidates the spidroin gene catalogue.</title>
        <authorList>
            <person name="Kono N."/>
            <person name="Nakamura H."/>
            <person name="Ohtoshi R."/>
            <person name="Moran D.A.P."/>
            <person name="Shinohara A."/>
            <person name="Yoshida Y."/>
            <person name="Fujiwara M."/>
            <person name="Mori M."/>
            <person name="Tomita M."/>
            <person name="Arakawa K."/>
        </authorList>
    </citation>
    <scope>NUCLEOTIDE SEQUENCE [LARGE SCALE GENOMIC DNA]</scope>
</reference>
<proteinExistence type="predicted"/>
<gene>
    <name evidence="2" type="ORF">AVEN_41480_1</name>
</gene>
<dbReference type="Proteomes" id="UP000499080">
    <property type="component" value="Unassembled WGS sequence"/>
</dbReference>
<name>A0A4Y2F076_ARAVE</name>
<organism evidence="2 3">
    <name type="scientific">Araneus ventricosus</name>
    <name type="common">Orbweaver spider</name>
    <name type="synonym">Epeira ventricosa</name>
    <dbReference type="NCBI Taxonomy" id="182803"/>
    <lineage>
        <taxon>Eukaryota</taxon>
        <taxon>Metazoa</taxon>
        <taxon>Ecdysozoa</taxon>
        <taxon>Arthropoda</taxon>
        <taxon>Chelicerata</taxon>
        <taxon>Arachnida</taxon>
        <taxon>Araneae</taxon>
        <taxon>Araneomorphae</taxon>
        <taxon>Entelegynae</taxon>
        <taxon>Araneoidea</taxon>
        <taxon>Araneidae</taxon>
        <taxon>Araneus</taxon>
    </lineage>
</organism>
<dbReference type="AlphaFoldDB" id="A0A4Y2F076"/>
<comment type="caution">
    <text evidence="2">The sequence shown here is derived from an EMBL/GenBank/DDBJ whole genome shotgun (WGS) entry which is preliminary data.</text>
</comment>